<keyword evidence="3" id="KW-1185">Reference proteome</keyword>
<gene>
    <name evidence="2" type="ORF">CVT24_009537</name>
</gene>
<dbReference type="EMBL" id="NHTK01001340">
    <property type="protein sequence ID" value="PPQ99958.1"/>
    <property type="molecule type" value="Genomic_DNA"/>
</dbReference>
<keyword evidence="1" id="KW-0812">Transmembrane</keyword>
<keyword evidence="1" id="KW-0472">Membrane</keyword>
<protein>
    <recommendedName>
        <fullName evidence="4">MARVEL domain-containing protein</fullName>
    </recommendedName>
</protein>
<proteinExistence type="predicted"/>
<evidence type="ECO:0000313" key="2">
    <source>
        <dbReference type="EMBL" id="PPQ99958.1"/>
    </source>
</evidence>
<comment type="caution">
    <text evidence="2">The sequence shown here is derived from an EMBL/GenBank/DDBJ whole genome shotgun (WGS) entry which is preliminary data.</text>
</comment>
<accession>A0A409YAD7</accession>
<feature type="transmembrane region" description="Helical" evidence="1">
    <location>
        <begin position="146"/>
        <end position="165"/>
    </location>
</feature>
<evidence type="ECO:0000256" key="1">
    <source>
        <dbReference type="SAM" id="Phobius"/>
    </source>
</evidence>
<sequence>MAYVRSRKFCCCLPVRFGVFILALLSMAGGSFVAATGWIRITQLAQLPLPKADEIALWIQTIMFSILALLSVFGFIGAMVKNRSWVSAFATAMAIHLGLSVAAGIFALISLFRQDDQPAIDKCTNGDTESLIVEGCKKGIQVMKGVMVAVYVLVWLVQLYAYFIVERYADQLDEEESANNVVVIPRAMANSAAPPVTTYNTTYNSYNPSGTSPYPFNEPRQAFGVTPGQDPSQRV</sequence>
<dbReference type="STRING" id="181874.A0A409YAD7"/>
<evidence type="ECO:0008006" key="4">
    <source>
        <dbReference type="Google" id="ProtNLM"/>
    </source>
</evidence>
<dbReference type="Proteomes" id="UP000284842">
    <property type="component" value="Unassembled WGS sequence"/>
</dbReference>
<keyword evidence="1" id="KW-1133">Transmembrane helix</keyword>
<feature type="transmembrane region" description="Helical" evidence="1">
    <location>
        <begin position="88"/>
        <end position="112"/>
    </location>
</feature>
<name>A0A409YAD7_9AGAR</name>
<dbReference type="AlphaFoldDB" id="A0A409YAD7"/>
<feature type="transmembrane region" description="Helical" evidence="1">
    <location>
        <begin position="12"/>
        <end position="35"/>
    </location>
</feature>
<dbReference type="OrthoDB" id="3239304at2759"/>
<dbReference type="InParanoid" id="A0A409YAD7"/>
<organism evidence="2 3">
    <name type="scientific">Panaeolus cyanescens</name>
    <dbReference type="NCBI Taxonomy" id="181874"/>
    <lineage>
        <taxon>Eukaryota</taxon>
        <taxon>Fungi</taxon>
        <taxon>Dikarya</taxon>
        <taxon>Basidiomycota</taxon>
        <taxon>Agaricomycotina</taxon>
        <taxon>Agaricomycetes</taxon>
        <taxon>Agaricomycetidae</taxon>
        <taxon>Agaricales</taxon>
        <taxon>Agaricineae</taxon>
        <taxon>Galeropsidaceae</taxon>
        <taxon>Panaeolus</taxon>
    </lineage>
</organism>
<reference evidence="2 3" key="1">
    <citation type="journal article" date="2018" name="Evol. Lett.">
        <title>Horizontal gene cluster transfer increased hallucinogenic mushroom diversity.</title>
        <authorList>
            <person name="Reynolds H.T."/>
            <person name="Vijayakumar V."/>
            <person name="Gluck-Thaler E."/>
            <person name="Korotkin H.B."/>
            <person name="Matheny P.B."/>
            <person name="Slot J.C."/>
        </authorList>
    </citation>
    <scope>NUCLEOTIDE SEQUENCE [LARGE SCALE GENOMIC DNA]</scope>
    <source>
        <strain evidence="2 3">2629</strain>
    </source>
</reference>
<feature type="transmembrane region" description="Helical" evidence="1">
    <location>
        <begin position="55"/>
        <end position="76"/>
    </location>
</feature>
<evidence type="ECO:0000313" key="3">
    <source>
        <dbReference type="Proteomes" id="UP000284842"/>
    </source>
</evidence>